<organism evidence="2 3">
    <name type="scientific">Kitasatospora purpeofusca</name>
    <dbReference type="NCBI Taxonomy" id="67352"/>
    <lineage>
        <taxon>Bacteria</taxon>
        <taxon>Bacillati</taxon>
        <taxon>Actinomycetota</taxon>
        <taxon>Actinomycetes</taxon>
        <taxon>Kitasatosporales</taxon>
        <taxon>Streptomycetaceae</taxon>
        <taxon>Kitasatospora</taxon>
    </lineage>
</organism>
<feature type="transmembrane region" description="Helical" evidence="1">
    <location>
        <begin position="47"/>
        <end position="73"/>
    </location>
</feature>
<evidence type="ECO:0008006" key="4">
    <source>
        <dbReference type="Google" id="ProtNLM"/>
    </source>
</evidence>
<dbReference type="RefSeq" id="WP_328959067.1">
    <property type="nucleotide sequence ID" value="NZ_CP108110.1"/>
</dbReference>
<name>A0ABZ1UBH4_9ACTN</name>
<keyword evidence="1" id="KW-0812">Transmembrane</keyword>
<sequence>MAAHGALPRAFARIHPRHRAPGFGTVLLGTAAAGLLVLLTLVSGRFLGDAVLCVGLLIACYYGTTALACVWYFRSRLRTSLRDLVLRGVLPLAGGLMMLAAFALSAYDMCDPAYGATSFHGVGGVFLLGAGSLATGVLALAVTRARFRPFFRNGRTAVARLTITED</sequence>
<accession>A0ABZ1UBH4</accession>
<evidence type="ECO:0000256" key="1">
    <source>
        <dbReference type="SAM" id="Phobius"/>
    </source>
</evidence>
<feature type="transmembrane region" description="Helical" evidence="1">
    <location>
        <begin position="85"/>
        <end position="107"/>
    </location>
</feature>
<evidence type="ECO:0000313" key="2">
    <source>
        <dbReference type="EMBL" id="WUQ88522.1"/>
    </source>
</evidence>
<keyword evidence="3" id="KW-1185">Reference proteome</keyword>
<gene>
    <name evidence="2" type="ORF">OHA16_39330</name>
</gene>
<keyword evidence="1" id="KW-1133">Transmembrane helix</keyword>
<evidence type="ECO:0000313" key="3">
    <source>
        <dbReference type="Proteomes" id="UP001432222"/>
    </source>
</evidence>
<dbReference type="EMBL" id="CP108110">
    <property type="protein sequence ID" value="WUQ88522.1"/>
    <property type="molecule type" value="Genomic_DNA"/>
</dbReference>
<keyword evidence="1" id="KW-0472">Membrane</keyword>
<dbReference type="Proteomes" id="UP001432222">
    <property type="component" value="Chromosome"/>
</dbReference>
<feature type="transmembrane region" description="Helical" evidence="1">
    <location>
        <begin position="119"/>
        <end position="142"/>
    </location>
</feature>
<feature type="transmembrane region" description="Helical" evidence="1">
    <location>
        <begin position="20"/>
        <end position="41"/>
    </location>
</feature>
<reference evidence="2" key="1">
    <citation type="submission" date="2022-10" db="EMBL/GenBank/DDBJ databases">
        <title>The complete genomes of actinobacterial strains from the NBC collection.</title>
        <authorList>
            <person name="Joergensen T.S."/>
            <person name="Alvarez Arevalo M."/>
            <person name="Sterndorff E.B."/>
            <person name="Faurdal D."/>
            <person name="Vuksanovic O."/>
            <person name="Mourched A.-S."/>
            <person name="Charusanti P."/>
            <person name="Shaw S."/>
            <person name="Blin K."/>
            <person name="Weber T."/>
        </authorList>
    </citation>
    <scope>NUCLEOTIDE SEQUENCE</scope>
    <source>
        <strain evidence="2">NBC_00222</strain>
    </source>
</reference>
<protein>
    <recommendedName>
        <fullName evidence="4">Amino acid transporter</fullName>
    </recommendedName>
</protein>
<dbReference type="Gene3D" id="1.20.1740.10">
    <property type="entry name" value="Amino acid/polyamine transporter I"/>
    <property type="match status" value="1"/>
</dbReference>
<proteinExistence type="predicted"/>